<dbReference type="GO" id="GO:0046872">
    <property type="term" value="F:metal ion binding"/>
    <property type="evidence" value="ECO:0007669"/>
    <property type="project" value="UniProtKB-KW"/>
</dbReference>
<keyword evidence="8" id="KW-1185">Reference proteome</keyword>
<gene>
    <name evidence="7" type="primary">amaA</name>
    <name evidence="7" type="ORF">BW727_100201</name>
</gene>
<keyword evidence="5" id="KW-0464">Manganese</keyword>
<dbReference type="GO" id="GO:0004046">
    <property type="term" value="F:aminoacylase activity"/>
    <property type="evidence" value="ECO:0007669"/>
    <property type="project" value="UniProtKB-EC"/>
</dbReference>
<keyword evidence="1" id="KW-0028">Amino-acid biosynthesis</keyword>
<keyword evidence="2 7" id="KW-0378">Hydrolase</keyword>
<dbReference type="PANTHER" id="PTHR11014:SF63">
    <property type="entry name" value="METALLOPEPTIDASE, PUTATIVE (AFU_ORTHOLOGUE AFUA_6G09600)-RELATED"/>
    <property type="match status" value="1"/>
</dbReference>
<dbReference type="Pfam" id="PF01546">
    <property type="entry name" value="Peptidase_M20"/>
    <property type="match status" value="1"/>
</dbReference>
<evidence type="ECO:0000256" key="1">
    <source>
        <dbReference type="ARBA" id="ARBA00022605"/>
    </source>
</evidence>
<organism evidence="7 8">
    <name type="scientific">Jeotgalibaca dankookensis</name>
    <dbReference type="NCBI Taxonomy" id="708126"/>
    <lineage>
        <taxon>Bacteria</taxon>
        <taxon>Bacillati</taxon>
        <taxon>Bacillota</taxon>
        <taxon>Bacilli</taxon>
        <taxon>Lactobacillales</taxon>
        <taxon>Carnobacteriaceae</taxon>
        <taxon>Jeotgalibaca</taxon>
    </lineage>
</organism>
<evidence type="ECO:0000259" key="6">
    <source>
        <dbReference type="Pfam" id="PF07687"/>
    </source>
</evidence>
<sequence>MITYLKKEWLDDLTARKEQVIAYRRYLHQFPELSFQEFKTSQFIFDEMSKLENVVVTRPTETSVLVKIKGGKPGKKIGLRADIDALPIEEDRDELDFKSQVPGAMHACGHDGHTAILMVATQFLAEHAQELPGEVYAIFQHAEETPPGGAKEMVATGIFDDFDFIYGHHLFTPYPLGTMDIKAGPNTGNSDLYELTIYGKGGHAAMPHTSIDPIIIGAQILEKMQTIISRKLNPVNAAIISNTVFQAGSIDAKNVIPSTAFLSGSVRSNNAEERQIIAQEIDRVAKATCDAYGASYQLDYQWGYSAVNNDQATTAIVKEIAEELFPGQVTQLPISLGGEDFSAFSDLVPATYIWIGAGNAEKGYDYPHHHPKFALDEDSFLIGLQMFVAVAMNYTELAK</sequence>
<dbReference type="PIRSF" id="PIRSF005962">
    <property type="entry name" value="Pept_M20D_amidohydro"/>
    <property type="match status" value="1"/>
</dbReference>
<comment type="cofactor">
    <cofactor evidence="5">
        <name>Mn(2+)</name>
        <dbReference type="ChEBI" id="CHEBI:29035"/>
    </cofactor>
    <text evidence="5">The Mn(2+) ion enhances activity.</text>
</comment>
<dbReference type="Proteomes" id="UP000188993">
    <property type="component" value="Chromosome"/>
</dbReference>
<dbReference type="InterPro" id="IPR036264">
    <property type="entry name" value="Bact_exopeptidase_dim_dom"/>
</dbReference>
<dbReference type="SUPFAM" id="SSF53187">
    <property type="entry name" value="Zn-dependent exopeptidases"/>
    <property type="match status" value="1"/>
</dbReference>
<protein>
    <submittedName>
        <fullName evidence="7">N-acyl-L-amino acid amidohydrolase</fullName>
        <ecNumber evidence="7">3.5.1.14</ecNumber>
    </submittedName>
</protein>
<dbReference type="FunFam" id="3.30.70.360:FF:000001">
    <property type="entry name" value="N-acetyldiaminopimelate deacetylase"/>
    <property type="match status" value="1"/>
</dbReference>
<dbReference type="EC" id="3.5.1.14" evidence="7"/>
<dbReference type="InterPro" id="IPR011650">
    <property type="entry name" value="Peptidase_M20_dimer"/>
</dbReference>
<feature type="binding site" evidence="5">
    <location>
        <position position="169"/>
    </location>
    <ligand>
        <name>Mn(2+)</name>
        <dbReference type="ChEBI" id="CHEBI:29035"/>
        <label>2</label>
    </ligand>
</feature>
<dbReference type="SUPFAM" id="SSF55031">
    <property type="entry name" value="Bacterial exopeptidase dimerisation domain"/>
    <property type="match status" value="1"/>
</dbReference>
<dbReference type="STRING" id="708126.BW727_100201"/>
<accession>A0A1S6IM38</accession>
<evidence type="ECO:0000313" key="7">
    <source>
        <dbReference type="EMBL" id="AQS52610.1"/>
    </source>
</evidence>
<dbReference type="Pfam" id="PF07687">
    <property type="entry name" value="M20_dimer"/>
    <property type="match status" value="1"/>
</dbReference>
<evidence type="ECO:0000256" key="3">
    <source>
        <dbReference type="ARBA" id="ARBA00022915"/>
    </source>
</evidence>
<dbReference type="NCBIfam" id="TIGR01891">
    <property type="entry name" value="amidohydrolases"/>
    <property type="match status" value="1"/>
</dbReference>
<dbReference type="InterPro" id="IPR002933">
    <property type="entry name" value="Peptidase_M20"/>
</dbReference>
<evidence type="ECO:0000256" key="4">
    <source>
        <dbReference type="ARBA" id="ARBA00023154"/>
    </source>
</evidence>
<feature type="binding site" evidence="5">
    <location>
        <position position="108"/>
    </location>
    <ligand>
        <name>Mn(2+)</name>
        <dbReference type="ChEBI" id="CHEBI:29035"/>
        <label>2</label>
    </ligand>
</feature>
<proteinExistence type="predicted"/>
<evidence type="ECO:0000256" key="5">
    <source>
        <dbReference type="PIRSR" id="PIRSR005962-1"/>
    </source>
</evidence>
<dbReference type="InterPro" id="IPR017439">
    <property type="entry name" value="Amidohydrolase"/>
</dbReference>
<dbReference type="RefSeq" id="WP_217994405.1">
    <property type="nucleotide sequence ID" value="NZ_BBYN01000005.1"/>
</dbReference>
<keyword evidence="3" id="KW-0220">Diaminopimelate biosynthesis</keyword>
<dbReference type="GO" id="GO:0019877">
    <property type="term" value="P:diaminopimelate biosynthetic process"/>
    <property type="evidence" value="ECO:0007669"/>
    <property type="project" value="UniProtKB-KW"/>
</dbReference>
<feature type="domain" description="Peptidase M20 dimerisation" evidence="6">
    <location>
        <begin position="193"/>
        <end position="290"/>
    </location>
</feature>
<feature type="binding site" evidence="5">
    <location>
        <position position="369"/>
    </location>
    <ligand>
        <name>Mn(2+)</name>
        <dbReference type="ChEBI" id="CHEBI:29035"/>
        <label>2</label>
    </ligand>
</feature>
<evidence type="ECO:0000313" key="8">
    <source>
        <dbReference type="Proteomes" id="UP000188993"/>
    </source>
</evidence>
<evidence type="ECO:0000256" key="2">
    <source>
        <dbReference type="ARBA" id="ARBA00022801"/>
    </source>
</evidence>
<dbReference type="Gene3D" id="3.30.70.360">
    <property type="match status" value="1"/>
</dbReference>
<dbReference type="GO" id="GO:0050118">
    <property type="term" value="F:N-acetyldiaminopimelate deacetylase activity"/>
    <property type="evidence" value="ECO:0007669"/>
    <property type="project" value="UniProtKB-ARBA"/>
</dbReference>
<feature type="binding site" evidence="5">
    <location>
        <position position="144"/>
    </location>
    <ligand>
        <name>Mn(2+)</name>
        <dbReference type="ChEBI" id="CHEBI:29035"/>
        <label>2</label>
    </ligand>
</feature>
<dbReference type="PANTHER" id="PTHR11014">
    <property type="entry name" value="PEPTIDASE M20 FAMILY MEMBER"/>
    <property type="match status" value="1"/>
</dbReference>
<dbReference type="AlphaFoldDB" id="A0A1S6IM38"/>
<dbReference type="Gene3D" id="3.40.630.10">
    <property type="entry name" value="Zn peptidases"/>
    <property type="match status" value="1"/>
</dbReference>
<dbReference type="KEGG" id="jda:BW727_100201"/>
<dbReference type="EMBL" id="CP019728">
    <property type="protein sequence ID" value="AQS52610.1"/>
    <property type="molecule type" value="Genomic_DNA"/>
</dbReference>
<keyword evidence="4" id="KW-0457">Lysine biosynthesis</keyword>
<dbReference type="GO" id="GO:0009085">
    <property type="term" value="P:lysine biosynthetic process"/>
    <property type="evidence" value="ECO:0007669"/>
    <property type="project" value="UniProtKB-KW"/>
</dbReference>
<reference evidence="7 8" key="1">
    <citation type="journal article" date="2014" name="Int. J. Syst. Evol. Microbiol.">
        <title>Jeotgalibaca dankookensis gen. nov., sp. nov., a member of the family Carnobacteriaceae, isolated from seujeot (Korean traditional food).</title>
        <authorList>
            <person name="Lee D.G."/>
            <person name="Trujillo M.E."/>
            <person name="Kang H."/>
            <person name="Ahn T.Y."/>
        </authorList>
    </citation>
    <scope>NUCLEOTIDE SEQUENCE [LARGE SCALE GENOMIC DNA]</scope>
    <source>
        <strain evidence="7 8">EX-07</strain>
    </source>
</reference>
<keyword evidence="5" id="KW-0479">Metal-binding</keyword>
<feature type="binding site" evidence="5">
    <location>
        <position position="110"/>
    </location>
    <ligand>
        <name>Mn(2+)</name>
        <dbReference type="ChEBI" id="CHEBI:29035"/>
        <label>2</label>
    </ligand>
</feature>
<name>A0A1S6IM38_9LACT</name>